<name>A7T8W0_NEMVE</name>
<evidence type="ECO:0000313" key="4">
    <source>
        <dbReference type="Proteomes" id="UP000001593"/>
    </source>
</evidence>
<dbReference type="STRING" id="45351.A7T8W0"/>
<proteinExistence type="predicted"/>
<dbReference type="InterPro" id="IPR059124">
    <property type="entry name" value="Kelch_HCF"/>
</dbReference>
<dbReference type="EMBL" id="DS472944">
    <property type="protein sequence ID" value="EDO27574.1"/>
    <property type="molecule type" value="Genomic_DNA"/>
</dbReference>
<dbReference type="PhylomeDB" id="A7T8W0"/>
<dbReference type="InterPro" id="IPR013783">
    <property type="entry name" value="Ig-like_fold"/>
</dbReference>
<dbReference type="PANTHER" id="PTHR46003:SF1">
    <property type="entry name" value="HOST CELL FACTOR"/>
    <property type="match status" value="1"/>
</dbReference>
<evidence type="ECO:0000259" key="2">
    <source>
        <dbReference type="Pfam" id="PF13854"/>
    </source>
</evidence>
<dbReference type="Pfam" id="PF13854">
    <property type="entry name" value="Kelch_HCF"/>
    <property type="match status" value="1"/>
</dbReference>
<feature type="domain" description="Host cell factor Kelch-repeats" evidence="2">
    <location>
        <begin position="1"/>
        <end position="122"/>
    </location>
</feature>
<dbReference type="Gene3D" id="2.120.10.80">
    <property type="entry name" value="Kelch-type beta propeller"/>
    <property type="match status" value="1"/>
</dbReference>
<dbReference type="InParanoid" id="A7T8W0"/>
<protein>
    <recommendedName>
        <fullName evidence="2">Host cell factor Kelch-repeats domain-containing protein</fullName>
    </recommendedName>
</protein>
<dbReference type="PANTHER" id="PTHR46003">
    <property type="entry name" value="HOST CELL FACTOR"/>
    <property type="match status" value="1"/>
</dbReference>
<dbReference type="Gene3D" id="2.60.40.10">
    <property type="entry name" value="Immunoglobulins"/>
    <property type="match status" value="1"/>
</dbReference>
<feature type="non-terminal residue" evidence="3">
    <location>
        <position position="318"/>
    </location>
</feature>
<dbReference type="SUPFAM" id="SSF117281">
    <property type="entry name" value="Kelch motif"/>
    <property type="match status" value="1"/>
</dbReference>
<gene>
    <name evidence="3" type="ORF">NEMVEDRAFT_v1g223944</name>
</gene>
<dbReference type="SUPFAM" id="SSF49265">
    <property type="entry name" value="Fibronectin type III"/>
    <property type="match status" value="1"/>
</dbReference>
<dbReference type="AlphaFoldDB" id="A7T8W0"/>
<evidence type="ECO:0000256" key="1">
    <source>
        <dbReference type="ARBA" id="ARBA00022737"/>
    </source>
</evidence>
<keyword evidence="1" id="KW-0677">Repeat</keyword>
<dbReference type="eggNOG" id="KOG4152">
    <property type="taxonomic scope" value="Eukaryota"/>
</dbReference>
<evidence type="ECO:0000313" key="3">
    <source>
        <dbReference type="EMBL" id="EDO27574.1"/>
    </source>
</evidence>
<dbReference type="InterPro" id="IPR036116">
    <property type="entry name" value="FN3_sf"/>
</dbReference>
<sequence>SMVWSKPTVKGAVPLPRSLHSATTCGSKMYVFGGWVPLVIDDVKGTQHEKEWKCTNSLACLNMDTMTWENITVDQYDESIPRARAGHCSVSMSTRLYIWSGRDGYRKAWNNQVCCKDLWFLETEKPPAPSRVQLVRASTTTLEGGRQRPAPGRKPQQPSIWYDVGIVKTTSMLVTHYHLASENTNKENTEGAHLSWEAPSNASGNVTEYSVYLAIRSQAAGHDIKDVAALSNPPNAPVQLAFVRVYCGAQPTCTVSLATLQSAHIDYSTKAAIIFRIAAKNDKGYGPATQVRWLQDPRDLKDGQLVVKQAAKRAATDK</sequence>
<organism evidence="3 4">
    <name type="scientific">Nematostella vectensis</name>
    <name type="common">Starlet sea anemone</name>
    <dbReference type="NCBI Taxonomy" id="45351"/>
    <lineage>
        <taxon>Eukaryota</taxon>
        <taxon>Metazoa</taxon>
        <taxon>Cnidaria</taxon>
        <taxon>Anthozoa</taxon>
        <taxon>Hexacorallia</taxon>
        <taxon>Actiniaria</taxon>
        <taxon>Edwardsiidae</taxon>
        <taxon>Nematostella</taxon>
    </lineage>
</organism>
<dbReference type="InterPro" id="IPR015915">
    <property type="entry name" value="Kelch-typ_b-propeller"/>
</dbReference>
<reference evidence="3 4" key="1">
    <citation type="journal article" date="2007" name="Science">
        <title>Sea anemone genome reveals ancestral eumetazoan gene repertoire and genomic organization.</title>
        <authorList>
            <person name="Putnam N.H."/>
            <person name="Srivastava M."/>
            <person name="Hellsten U."/>
            <person name="Dirks B."/>
            <person name="Chapman J."/>
            <person name="Salamov A."/>
            <person name="Terry A."/>
            <person name="Shapiro H."/>
            <person name="Lindquist E."/>
            <person name="Kapitonov V.V."/>
            <person name="Jurka J."/>
            <person name="Genikhovich G."/>
            <person name="Grigoriev I.V."/>
            <person name="Lucas S.M."/>
            <person name="Steele R.E."/>
            <person name="Finnerty J.R."/>
            <person name="Technau U."/>
            <person name="Martindale M.Q."/>
            <person name="Rokhsar D.S."/>
        </authorList>
    </citation>
    <scope>NUCLEOTIDE SEQUENCE [LARGE SCALE GENOMIC DNA]</scope>
    <source>
        <strain evidence="4">CH2 X CH6</strain>
    </source>
</reference>
<dbReference type="InterPro" id="IPR043536">
    <property type="entry name" value="HCF1/2"/>
</dbReference>
<dbReference type="HOGENOM" id="CLU_875973_0_0_1"/>
<keyword evidence="4" id="KW-1185">Reference proteome</keyword>
<dbReference type="Proteomes" id="UP000001593">
    <property type="component" value="Unassembled WGS sequence"/>
</dbReference>
<accession>A7T8W0</accession>